<evidence type="ECO:0000313" key="1">
    <source>
        <dbReference type="EMBL" id="CCO13790.1"/>
    </source>
</evidence>
<name>L0R6M1_HUMAN</name>
<dbReference type="EMBL" id="HF548079">
    <property type="protein sequence ID" value="CCO13790.1"/>
    <property type="molecule type" value="Genomic_DNA"/>
</dbReference>
<sequence length="104" mass="12131">MRLIFSKYHSLRHYTNNSRKFFLPCSGYSILLYSPAKLLGLFKLISKPNSLDKYLPLYLGGIQAHHLPRQAHQQSRGIFCVIPSRLLHRILLFPFVSWPFSIIC</sequence>
<reference evidence="2" key="2">
    <citation type="submission" date="2005-09" db="EMBL/GenBank/DDBJ databases">
        <authorList>
            <person name="Mural R.J."/>
            <person name="Istrail S."/>
            <person name="Sutton G."/>
            <person name="Florea L."/>
            <person name="Halpern A.L."/>
            <person name="Mobarry C.M."/>
            <person name="Lippert R."/>
            <person name="Walenz B."/>
            <person name="Shatkay H."/>
            <person name="Dew I."/>
            <person name="Miller J.R."/>
            <person name="Flanigan M.J."/>
            <person name="Edwards N.J."/>
            <person name="Bolanos R."/>
            <person name="Fasulo D."/>
            <person name="Halldorsson B.V."/>
            <person name="Hannenhalli S."/>
            <person name="Turner R."/>
            <person name="Yooseph S."/>
            <person name="Lu F."/>
            <person name="Nusskern D.R."/>
            <person name="Shue B.C."/>
            <person name="Zheng X.H."/>
            <person name="Zhong F."/>
            <person name="Delcher A.L."/>
            <person name="Huson D.H."/>
            <person name="Kravitz S.A."/>
            <person name="Mouchard L."/>
            <person name="Reinert K."/>
            <person name="Remington K.A."/>
            <person name="Clark A.G."/>
            <person name="Waterman M.S."/>
            <person name="Eichler E.E."/>
            <person name="Adams M.D."/>
            <person name="Hunkapiller M.W."/>
            <person name="Myers E.W."/>
            <person name="Venter J.C."/>
        </authorList>
    </citation>
    <scope>NUCLEOTIDE SEQUENCE</scope>
</reference>
<reference evidence="2" key="1">
    <citation type="journal article" date="2001" name="Science">
        <title>The sequence of the human genome.</title>
        <authorList>
            <person name="Venter J.C."/>
            <person name="Adams M.D."/>
            <person name="Myers E.W."/>
            <person name="Li P.W."/>
            <person name="Mural R.J."/>
            <person name="Sutton G.G."/>
            <person name="Smith H.O."/>
            <person name="Yandell M."/>
            <person name="Evans C.A."/>
            <person name="Holt R.A."/>
            <person name="Gocayne J.D."/>
            <person name="Amanatides P."/>
            <person name="Ballew R.M."/>
            <person name="Huson D.H."/>
            <person name="Wortman J.R."/>
            <person name="Zhang Q."/>
            <person name="Kodira C.D."/>
            <person name="Zheng X.H."/>
            <person name="Chen L."/>
            <person name="Skupski M."/>
            <person name="Subramanian G."/>
            <person name="Thomas P.D."/>
            <person name="Zhang J."/>
            <person name="Gabor Miklos G.L."/>
            <person name="Nelson C."/>
            <person name="Broder S."/>
            <person name="Clark A.G."/>
            <person name="Nadeau J."/>
            <person name="McKusick V.A."/>
            <person name="Zinder N."/>
            <person name="Levine A.J."/>
            <person name="Roberts R.J."/>
            <person name="Simon M."/>
            <person name="Slayman C."/>
            <person name="Hunkapiller M."/>
            <person name="Bolanos R."/>
            <person name="Delcher A."/>
            <person name="Dew I."/>
            <person name="Fasulo D."/>
            <person name="Flanigan M."/>
            <person name="Florea L."/>
            <person name="Halpern A."/>
            <person name="Hannenhalli S."/>
            <person name="Kravitz S."/>
            <person name="Levy S."/>
            <person name="Mobarry C."/>
            <person name="Reinert K."/>
            <person name="Remington K."/>
            <person name="Abu-Threideh J."/>
            <person name="Beasley E."/>
            <person name="Biddick K."/>
            <person name="Bonazzi V."/>
            <person name="Brandon R."/>
            <person name="Cargill M."/>
            <person name="Chandramouliswaran I."/>
            <person name="Charlab R."/>
            <person name="Chaturvedi K."/>
            <person name="Deng Z."/>
            <person name="Di Francesco V."/>
            <person name="Dunn P."/>
            <person name="Eilbeck K."/>
            <person name="Evangelista C."/>
            <person name="Gabrielian A.E."/>
            <person name="Gan W."/>
            <person name="Ge W."/>
            <person name="Gong F."/>
            <person name="Gu Z."/>
            <person name="Guan P."/>
            <person name="Heiman T.J."/>
            <person name="Higgins M.E."/>
            <person name="Ji R.R."/>
            <person name="Ke Z."/>
            <person name="Ketchum K.A."/>
            <person name="Lai Z."/>
            <person name="Lei Y."/>
            <person name="Li Z."/>
            <person name="Li J."/>
            <person name="Liang Y."/>
            <person name="Lin X."/>
            <person name="Lu F."/>
            <person name="Merkulov G.V."/>
            <person name="Milshina N."/>
            <person name="Moore H.M."/>
            <person name="Naik A.K."/>
            <person name="Narayan V.A."/>
            <person name="Neelam B."/>
            <person name="Nusskern D."/>
            <person name="Rusch D.B."/>
            <person name="Salzberg S."/>
            <person name="Shao W."/>
            <person name="Shue B."/>
            <person name="Sun J."/>
            <person name="Wang Z."/>
            <person name="Wang A."/>
            <person name="Wang X."/>
            <person name="Wang J."/>
            <person name="Wei M."/>
            <person name="Wides R."/>
            <person name="Xiao C."/>
            <person name="Yan C."/>
            <person name="Yao A."/>
            <person name="Ye J."/>
            <person name="Zhan M."/>
            <person name="Zhang W."/>
            <person name="Zhang H."/>
            <person name="Zhao Q."/>
            <person name="Zheng L."/>
            <person name="Zhong F."/>
            <person name="Zhong W."/>
            <person name="Zhu S."/>
            <person name="Zhao S."/>
            <person name="Gilbert D."/>
            <person name="Baumhueter S."/>
            <person name="Spier G."/>
            <person name="Carter C."/>
            <person name="Cravchik A."/>
            <person name="Woodage T."/>
            <person name="Ali F."/>
            <person name="An H."/>
            <person name="Awe A."/>
            <person name="Baldwin D."/>
            <person name="Baden H."/>
            <person name="Barnstead M."/>
            <person name="Barrow I."/>
            <person name="Beeson K."/>
            <person name="Busam D."/>
            <person name="Carver A."/>
            <person name="Center A."/>
            <person name="Cheng M.L."/>
            <person name="Curry L."/>
            <person name="Danaher S."/>
            <person name="Davenport L."/>
            <person name="Desilets R."/>
            <person name="Dietz S."/>
            <person name="Dodson K."/>
            <person name="Doup L."/>
            <person name="Ferriera S."/>
            <person name="Garg N."/>
            <person name="Gluecksmann A."/>
            <person name="Hart B."/>
            <person name="Haynes J."/>
            <person name="Haynes C."/>
            <person name="Heiner C."/>
            <person name="Hladun S."/>
            <person name="Hostin D."/>
            <person name="Houck J."/>
            <person name="Howland T."/>
            <person name="Ibegwam C."/>
            <person name="Johnson J."/>
            <person name="Kalush F."/>
            <person name="Kline L."/>
            <person name="Koduru S."/>
            <person name="Love A."/>
            <person name="Mann F."/>
            <person name="May D."/>
            <person name="McCawley S."/>
            <person name="McIntosh T."/>
            <person name="McMullen I."/>
            <person name="Moy M."/>
            <person name="Moy L."/>
            <person name="Murphy B."/>
            <person name="Nelson K."/>
            <person name="Pfannkoch C."/>
            <person name="Pratts E."/>
            <person name="Puri V."/>
            <person name="Qureshi H."/>
            <person name="Reardon M."/>
            <person name="Rodriguez R."/>
            <person name="Rogers Y.H."/>
            <person name="Romblad D."/>
            <person name="Ruhfel B."/>
            <person name="Scott R."/>
            <person name="Sitter C."/>
            <person name="Smallwood M."/>
            <person name="Stewart E."/>
            <person name="Strong R."/>
            <person name="Suh E."/>
            <person name="Thomas R."/>
            <person name="Tint N.N."/>
            <person name="Tse S."/>
            <person name="Vech C."/>
            <person name="Wang G."/>
            <person name="Wetter J."/>
            <person name="Williams S."/>
            <person name="Williams M."/>
            <person name="Windsor S."/>
            <person name="Winn-Deen E."/>
            <person name="Wolfe K."/>
            <person name="Zaveri J."/>
            <person name="Zaveri K."/>
            <person name="Abril J.F."/>
            <person name="Guigo R."/>
            <person name="Campbell M.J."/>
            <person name="Sjolander K.V."/>
            <person name="Karlak B."/>
            <person name="Kejariwal A."/>
            <person name="Mi H."/>
            <person name="Lazareva B."/>
            <person name="Hatton T."/>
            <person name="Narechania A."/>
            <person name="Diemer K."/>
            <person name="Muruganujan A."/>
            <person name="Guo N."/>
            <person name="Sato S."/>
            <person name="Bafna V."/>
            <person name="Istrail S."/>
            <person name="Lippert R."/>
            <person name="Schwartz R."/>
            <person name="Walenz B."/>
            <person name="Yooseph S."/>
            <person name="Allen D."/>
            <person name="Basu A."/>
            <person name="Baxendale J."/>
            <person name="Blick L."/>
            <person name="Caminha M."/>
            <person name="Carnes-Stine J."/>
            <person name="Caulk P."/>
            <person name="Chiang Y.H."/>
            <person name="Coyne M."/>
            <person name="Dahlke C."/>
            <person name="Mays A."/>
            <person name="Dombroski M."/>
            <person name="Donnelly M."/>
            <person name="Ely D."/>
            <person name="Esparham S."/>
            <person name="Fosler C."/>
            <person name="Gire H."/>
            <person name="Glanowski S."/>
            <person name="Glasser K."/>
            <person name="Glodek A."/>
            <person name="Gorokhov M."/>
            <person name="Graham K."/>
            <person name="Gropman B."/>
            <person name="Harris M."/>
            <person name="Heil J."/>
            <person name="Henderson S."/>
            <person name="Hoover J."/>
            <person name="Jennings D."/>
            <person name="Jordan C."/>
            <person name="Jordan J."/>
            <person name="Kasha J."/>
            <person name="Kagan L."/>
            <person name="Kraft C."/>
            <person name="Levitsky A."/>
            <person name="Lewis M."/>
            <person name="Liu X."/>
            <person name="Lopez J."/>
            <person name="Ma D."/>
            <person name="Majoros W."/>
            <person name="McDaniel J."/>
            <person name="Murphy S."/>
            <person name="Newman M."/>
            <person name="Nguyen T."/>
            <person name="Nguyen N."/>
            <person name="Nodell M."/>
            <person name="Pan S."/>
            <person name="Peck J."/>
            <person name="Peterson M."/>
            <person name="Rowe W."/>
            <person name="Sanders R."/>
            <person name="Scott J."/>
            <person name="Simpson M."/>
            <person name="Smith T."/>
            <person name="Sprague A."/>
            <person name="Stockwell T."/>
            <person name="Turner R."/>
            <person name="Venter E."/>
            <person name="Wang M."/>
            <person name="Wen M."/>
            <person name="Wu D."/>
            <person name="Wu M."/>
            <person name="Xia A."/>
            <person name="Zandieh A."/>
            <person name="Zhu X."/>
        </authorList>
    </citation>
    <scope>NUCLEOTIDE SEQUENCE</scope>
</reference>
<gene>
    <name evidence="1" type="primary">PLCXD2</name>
    <name evidence="2" type="ORF">hCG_2023014</name>
</gene>
<accession>L0R6M1</accession>
<dbReference type="OrthoDB" id="1046782at2759"/>
<evidence type="ECO:0000313" key="2">
    <source>
        <dbReference type="EMBL" id="EAW79694.1"/>
    </source>
</evidence>
<dbReference type="ChiTaRS" id="PLCXD2">
    <property type="organism name" value="human"/>
</dbReference>
<dbReference type="AlphaFoldDB" id="L0R6M1"/>
<reference evidence="1" key="3">
    <citation type="submission" date="2012-10" db="EMBL/GenBank/DDBJ databases">
        <title>Direct identification of alternative open reading frame translation products in human.</title>
        <authorList>
            <person name="Vanderperre B."/>
            <person name="Lucier J.-F."/>
            <person name="Motard J."/>
            <person name="Tremblay G."/>
            <person name="Vanderperre S."/>
            <person name="Wisztorski M."/>
            <person name="Salzet M."/>
            <person name="Boisvert F.-M."/>
            <person name="Roucou X."/>
        </authorList>
    </citation>
    <scope>NUCLEOTIDE SEQUENCE</scope>
</reference>
<proteinExistence type="predicted"/>
<dbReference type="EMBL" id="CH471052">
    <property type="protein sequence ID" value="EAW79694.1"/>
    <property type="molecule type" value="Genomic_DNA"/>
</dbReference>
<organism evidence="1">
    <name type="scientific">Homo sapiens</name>
    <name type="common">Human</name>
    <dbReference type="NCBI Taxonomy" id="9606"/>
    <lineage>
        <taxon>Eukaryota</taxon>
        <taxon>Metazoa</taxon>
        <taxon>Chordata</taxon>
        <taxon>Craniata</taxon>
        <taxon>Vertebrata</taxon>
        <taxon>Euteleostomi</taxon>
        <taxon>Mammalia</taxon>
        <taxon>Eutheria</taxon>
        <taxon>Euarchontoglires</taxon>
        <taxon>Primates</taxon>
        <taxon>Haplorrhini</taxon>
        <taxon>Catarrhini</taxon>
        <taxon>Hominidae</taxon>
        <taxon>Homo</taxon>
    </lineage>
</organism>
<protein>
    <submittedName>
        <fullName evidence="1">Alternative protein PLCXD2</fullName>
    </submittedName>
    <submittedName>
        <fullName evidence="2">HCG2023014</fullName>
    </submittedName>
</protein>